<evidence type="ECO:0000313" key="2">
    <source>
        <dbReference type="Proteomes" id="UP001208567"/>
    </source>
</evidence>
<dbReference type="RefSeq" id="WP_264849325.1">
    <property type="nucleotide sequence ID" value="NZ_BRXR01000001.1"/>
</dbReference>
<protein>
    <submittedName>
        <fullName evidence="1">Uncharacterized protein</fullName>
    </submittedName>
</protein>
<reference evidence="1 2" key="1">
    <citation type="journal article" date="2024" name="Int. J. Syst. Evol. Microbiol.">
        <title>Clostridium omnivorum sp. nov., isolated from anoxic soil under the treatment of reductive soil disinfestation.</title>
        <authorList>
            <person name="Ueki A."/>
            <person name="Tonouchi A."/>
            <person name="Kaku N."/>
            <person name="Honma S."/>
            <person name="Ueki K."/>
        </authorList>
    </citation>
    <scope>NUCLEOTIDE SEQUENCE [LARGE SCALE GENOMIC DNA]</scope>
    <source>
        <strain evidence="1 2">E14</strain>
    </source>
</reference>
<gene>
    <name evidence="1" type="ORF">bsdE14_14690</name>
</gene>
<dbReference type="Proteomes" id="UP001208567">
    <property type="component" value="Unassembled WGS sequence"/>
</dbReference>
<dbReference type="EMBL" id="BRXR01000001">
    <property type="protein sequence ID" value="GLC30059.1"/>
    <property type="molecule type" value="Genomic_DNA"/>
</dbReference>
<sequence>MGSKSLYEEKSSNQLKQRLLARGKDFTNPWIWLNCNNFKSAISGDMMEQTSLELRGGCPVVFGAKFTEKVLADFSYKGKIYEYDFLKVLDGSKQEVDFRENENIIMWNINVSNKTSKIEVSFVCDKKSMSKVNHENPRGEKSRTELWNGQHAKGIVKLYEKRDSRYVLIDELYGKNGGCEFGHY</sequence>
<comment type="caution">
    <text evidence="1">The sequence shown here is derived from an EMBL/GenBank/DDBJ whole genome shotgun (WGS) entry which is preliminary data.</text>
</comment>
<evidence type="ECO:0000313" key="1">
    <source>
        <dbReference type="EMBL" id="GLC30059.1"/>
    </source>
</evidence>
<keyword evidence="2" id="KW-1185">Reference proteome</keyword>
<accession>A0ABQ5N4A7</accession>
<name>A0ABQ5N4A7_9CLOT</name>
<organism evidence="1 2">
    <name type="scientific">Clostridium omnivorum</name>
    <dbReference type="NCBI Taxonomy" id="1604902"/>
    <lineage>
        <taxon>Bacteria</taxon>
        <taxon>Bacillati</taxon>
        <taxon>Bacillota</taxon>
        <taxon>Clostridia</taxon>
        <taxon>Eubacteriales</taxon>
        <taxon>Clostridiaceae</taxon>
        <taxon>Clostridium</taxon>
    </lineage>
</organism>
<proteinExistence type="predicted"/>